<organism evidence="1 2">
    <name type="scientific">Halorarum salinum</name>
    <dbReference type="NCBI Taxonomy" id="2743089"/>
    <lineage>
        <taxon>Archaea</taxon>
        <taxon>Methanobacteriati</taxon>
        <taxon>Methanobacteriota</taxon>
        <taxon>Stenosarchaea group</taxon>
        <taxon>Halobacteria</taxon>
        <taxon>Halobacteriales</taxon>
        <taxon>Haloferacaceae</taxon>
        <taxon>Halorarum</taxon>
    </lineage>
</organism>
<dbReference type="Pfam" id="PF05455">
    <property type="entry name" value="GvpH"/>
    <property type="match status" value="1"/>
</dbReference>
<evidence type="ECO:0000313" key="2">
    <source>
        <dbReference type="Proteomes" id="UP000509626"/>
    </source>
</evidence>
<dbReference type="EMBL" id="CP058579">
    <property type="protein sequence ID" value="QLG63941.1"/>
    <property type="molecule type" value="Genomic_DNA"/>
</dbReference>
<gene>
    <name evidence="1" type="ORF">HUG12_01075</name>
</gene>
<dbReference type="SUPFAM" id="SSF49764">
    <property type="entry name" value="HSP20-like chaperones"/>
    <property type="match status" value="1"/>
</dbReference>
<dbReference type="Gene3D" id="2.60.40.790">
    <property type="match status" value="1"/>
</dbReference>
<protein>
    <submittedName>
        <fullName evidence="1">Hsp20/alpha crystallin family protein</fullName>
    </submittedName>
</protein>
<keyword evidence="2" id="KW-1185">Reference proteome</keyword>
<dbReference type="OrthoDB" id="169661at2157"/>
<dbReference type="InterPro" id="IPR008978">
    <property type="entry name" value="HSP20-like_chaperone"/>
</dbReference>
<evidence type="ECO:0000313" key="1">
    <source>
        <dbReference type="EMBL" id="QLG63941.1"/>
    </source>
</evidence>
<dbReference type="InterPro" id="IPR008633">
    <property type="entry name" value="GvpH"/>
</dbReference>
<proteinExistence type="predicted"/>
<sequence>MFDARFDDDEFVVTADVPGTSKDDLSIGIDPKTNDLVIGKNGTVLERVSLPWQSPEATRVWFNNGVLEVRVRPADP</sequence>
<name>A0A7D5QGB7_9EURY</name>
<dbReference type="AlphaFoldDB" id="A0A7D5QGB7"/>
<dbReference type="CDD" id="cd06464">
    <property type="entry name" value="ACD_sHsps-like"/>
    <property type="match status" value="1"/>
</dbReference>
<reference evidence="1 2" key="1">
    <citation type="submission" date="2020-06" db="EMBL/GenBank/DDBJ databases">
        <title>NJ-3-1, isolated from saline soil.</title>
        <authorList>
            <person name="Cui H.L."/>
            <person name="Shi X."/>
        </authorList>
    </citation>
    <scope>NUCLEOTIDE SEQUENCE [LARGE SCALE GENOMIC DNA]</scope>
    <source>
        <strain evidence="1 2">NJ-3-1</strain>
    </source>
</reference>
<dbReference type="KEGG" id="halu:HUG12_01075"/>
<dbReference type="Proteomes" id="UP000509626">
    <property type="component" value="Chromosome"/>
</dbReference>
<accession>A0A7D5QGB7</accession>